<dbReference type="EMBL" id="SSSM01000001">
    <property type="protein sequence ID" value="THG33089.1"/>
    <property type="molecule type" value="Genomic_DNA"/>
</dbReference>
<sequence length="166" mass="17459">MIVLQAVVRNTSHADSFDPSITGAISLAIGTGPPLPLLYSPVVVPGLQTSDRELTFRAPAADPDLDNAVLLLGEDPLAWRLPLSSTASATGTLPISFPTDARARAGGLVFRARVISVLRWKCVDSSAYGHGRTGRSDFTIAEPSRSSFHIQGEFVMGSAIARAATS</sequence>
<gene>
    <name evidence="1" type="ORF">E6C64_01640</name>
</gene>
<name>A0A4S4FR62_9MICO</name>
<protein>
    <submittedName>
        <fullName evidence="1">Uncharacterized protein</fullName>
    </submittedName>
</protein>
<evidence type="ECO:0000313" key="1">
    <source>
        <dbReference type="EMBL" id="THG33089.1"/>
    </source>
</evidence>
<proteinExistence type="predicted"/>
<organism evidence="1 2">
    <name type="scientific">Naasia lichenicola</name>
    <dbReference type="NCBI Taxonomy" id="2565933"/>
    <lineage>
        <taxon>Bacteria</taxon>
        <taxon>Bacillati</taxon>
        <taxon>Actinomycetota</taxon>
        <taxon>Actinomycetes</taxon>
        <taxon>Micrococcales</taxon>
        <taxon>Microbacteriaceae</taxon>
        <taxon>Naasia</taxon>
    </lineage>
</organism>
<dbReference type="RefSeq" id="WP_136425870.1">
    <property type="nucleotide sequence ID" value="NZ_SSSM01000001.1"/>
</dbReference>
<comment type="caution">
    <text evidence="1">The sequence shown here is derived from an EMBL/GenBank/DDBJ whole genome shotgun (WGS) entry which is preliminary data.</text>
</comment>
<dbReference type="AlphaFoldDB" id="A0A4S4FR62"/>
<dbReference type="Proteomes" id="UP000309133">
    <property type="component" value="Unassembled WGS sequence"/>
</dbReference>
<evidence type="ECO:0000313" key="2">
    <source>
        <dbReference type="Proteomes" id="UP000309133"/>
    </source>
</evidence>
<reference evidence="1 2" key="1">
    <citation type="submission" date="2019-04" db="EMBL/GenBank/DDBJ databases">
        <authorList>
            <person name="Jiang L."/>
        </authorList>
    </citation>
    <scope>NUCLEOTIDE SEQUENCE [LARGE SCALE GENOMIC DNA]</scope>
    <source>
        <strain evidence="1 2">YIM 131853</strain>
    </source>
</reference>
<keyword evidence="2" id="KW-1185">Reference proteome</keyword>
<accession>A0A4S4FR62</accession>